<dbReference type="AlphaFoldDB" id="A0A918XMI2"/>
<dbReference type="Pfam" id="PF00106">
    <property type="entry name" value="adh_short"/>
    <property type="match status" value="1"/>
</dbReference>
<dbReference type="PANTHER" id="PTHR45024">
    <property type="entry name" value="DEHYDROGENASES, SHORT CHAIN"/>
    <property type="match status" value="1"/>
</dbReference>
<evidence type="ECO:0000256" key="2">
    <source>
        <dbReference type="ARBA" id="ARBA00023002"/>
    </source>
</evidence>
<reference evidence="5" key="1">
    <citation type="journal article" date="2014" name="Int. J. Syst. Evol. Microbiol.">
        <title>Complete genome sequence of Corynebacterium casei LMG S-19264T (=DSM 44701T), isolated from a smear-ripened cheese.</title>
        <authorList>
            <consortium name="US DOE Joint Genome Institute (JGI-PGF)"/>
            <person name="Walter F."/>
            <person name="Albersmeier A."/>
            <person name="Kalinowski J."/>
            <person name="Ruckert C."/>
        </authorList>
    </citation>
    <scope>NUCLEOTIDE SEQUENCE</scope>
    <source>
        <strain evidence="5">KCTC 23430</strain>
    </source>
</reference>
<feature type="domain" description="Ketoreductase" evidence="4">
    <location>
        <begin position="8"/>
        <end position="204"/>
    </location>
</feature>
<dbReference type="PANTHER" id="PTHR45024:SF2">
    <property type="entry name" value="SCP2 DOMAIN-CONTAINING PROTEIN"/>
    <property type="match status" value="1"/>
</dbReference>
<dbReference type="GO" id="GO:0016491">
    <property type="term" value="F:oxidoreductase activity"/>
    <property type="evidence" value="ECO:0007669"/>
    <property type="project" value="UniProtKB-KW"/>
</dbReference>
<evidence type="ECO:0000313" key="6">
    <source>
        <dbReference type="Proteomes" id="UP000644693"/>
    </source>
</evidence>
<dbReference type="InterPro" id="IPR036291">
    <property type="entry name" value="NAD(P)-bd_dom_sf"/>
</dbReference>
<gene>
    <name evidence="5" type="ORF">GCM10007053_26450</name>
</gene>
<dbReference type="InterPro" id="IPR051687">
    <property type="entry name" value="Peroxisomal_Beta-Oxidation"/>
</dbReference>
<evidence type="ECO:0000259" key="4">
    <source>
        <dbReference type="SMART" id="SM00822"/>
    </source>
</evidence>
<evidence type="ECO:0000256" key="3">
    <source>
        <dbReference type="RuleBase" id="RU000363"/>
    </source>
</evidence>
<dbReference type="Gene3D" id="3.40.50.720">
    <property type="entry name" value="NAD(P)-binding Rossmann-like Domain"/>
    <property type="match status" value="1"/>
</dbReference>
<sequence length="306" mass="32141">MTIRYDGKVAIVTGAGQGLGRSHAIELAKRGAKVVINDLGGSVDGTGASSEAAQAVVAEIEAAGGEAIANGANVAKYEEVEAMVKQAMDTWGRVDILVNNAGILRDKSFSKGTLDDFKLVVDVHLMGTVNCTKACWEIMKEQEYGRIVVTTSSSGLYGNFGQTNYGAAKMGVIGMMNTLVQEGAKYNIKVNALAPTAGTRMTEGLIAEKAFDLLTPETVTPAVLYLVAEEAPTRTILCAGAGAYSVSKIVETDGMWLSPDEQTPEGIAAHWDQISSPEGEKVLNAGFEQSIKMTTKAATGLGIKLD</sequence>
<evidence type="ECO:0000256" key="1">
    <source>
        <dbReference type="ARBA" id="ARBA00006484"/>
    </source>
</evidence>
<protein>
    <submittedName>
        <fullName evidence="5">3-oxoacyl-ACP reductase</fullName>
    </submittedName>
</protein>
<keyword evidence="6" id="KW-1185">Reference proteome</keyword>
<dbReference type="SUPFAM" id="SSF51735">
    <property type="entry name" value="NAD(P)-binding Rossmann-fold domains"/>
    <property type="match status" value="1"/>
</dbReference>
<dbReference type="EMBL" id="BMYM01000002">
    <property type="protein sequence ID" value="GHD37185.1"/>
    <property type="molecule type" value="Genomic_DNA"/>
</dbReference>
<dbReference type="InterPro" id="IPR002347">
    <property type="entry name" value="SDR_fam"/>
</dbReference>
<comment type="caution">
    <text evidence="5">The sequence shown here is derived from an EMBL/GenBank/DDBJ whole genome shotgun (WGS) entry which is preliminary data.</text>
</comment>
<name>A0A918XMI2_9GAMM</name>
<dbReference type="PRINTS" id="PR00081">
    <property type="entry name" value="GDHRDH"/>
</dbReference>
<evidence type="ECO:0000313" key="5">
    <source>
        <dbReference type="EMBL" id="GHD37185.1"/>
    </source>
</evidence>
<dbReference type="RefSeq" id="WP_189478246.1">
    <property type="nucleotide sequence ID" value="NZ_BMYM01000002.1"/>
</dbReference>
<dbReference type="InterPro" id="IPR057326">
    <property type="entry name" value="KR_dom"/>
</dbReference>
<organism evidence="5 6">
    <name type="scientific">Parahalioglobus pacificus</name>
    <dbReference type="NCBI Taxonomy" id="930806"/>
    <lineage>
        <taxon>Bacteria</taxon>
        <taxon>Pseudomonadati</taxon>
        <taxon>Pseudomonadota</taxon>
        <taxon>Gammaproteobacteria</taxon>
        <taxon>Cellvibrionales</taxon>
        <taxon>Halieaceae</taxon>
        <taxon>Parahalioglobus</taxon>
    </lineage>
</organism>
<accession>A0A918XMI2</accession>
<reference evidence="5" key="2">
    <citation type="submission" date="2020-09" db="EMBL/GenBank/DDBJ databases">
        <authorList>
            <person name="Sun Q."/>
            <person name="Kim S."/>
        </authorList>
    </citation>
    <scope>NUCLEOTIDE SEQUENCE</scope>
    <source>
        <strain evidence="5">KCTC 23430</strain>
    </source>
</reference>
<dbReference type="SMART" id="SM00822">
    <property type="entry name" value="PKS_KR"/>
    <property type="match status" value="1"/>
</dbReference>
<comment type="similarity">
    <text evidence="1 3">Belongs to the short-chain dehydrogenases/reductases (SDR) family.</text>
</comment>
<dbReference type="Proteomes" id="UP000644693">
    <property type="component" value="Unassembled WGS sequence"/>
</dbReference>
<dbReference type="PRINTS" id="PR00080">
    <property type="entry name" value="SDRFAMILY"/>
</dbReference>
<keyword evidence="2" id="KW-0560">Oxidoreductase</keyword>
<proteinExistence type="inferred from homology"/>